<dbReference type="RefSeq" id="WP_119358980.1">
    <property type="nucleotide sequence ID" value="NZ_QWKZ01000004.1"/>
</dbReference>
<reference evidence="3 4" key="1">
    <citation type="submission" date="2018-08" db="EMBL/GenBank/DDBJ databases">
        <title>Meiothermus luteus KCTC 52599 genome sequencing project.</title>
        <authorList>
            <person name="Da Costa M.S."/>
            <person name="Albuquerque L."/>
            <person name="Raposo P."/>
            <person name="Froufe H.J.C."/>
            <person name="Barroso C.S."/>
            <person name="Egas C."/>
        </authorList>
    </citation>
    <scope>NUCLEOTIDE SEQUENCE [LARGE SCALE GENOMIC DNA]</scope>
    <source>
        <strain evidence="3 4">KCTC 52599</strain>
    </source>
</reference>
<sequence>MTFWAILILLVLVAGLVAYVGDLVAKRVGKRHWRFLGLRPRATATLVAVATGVLIALGAFGAFFLLVREARETILRAEAVRQERDRLRAEVGRLESRAATIFSQYEQLKAERDEFERSLTLLARQLSQNVELQRQTRQDLEEVLVERERLRQELERLQAEGQAQRVALEELKQARADLLQERERLEREKTLLQTENSRLLSDRETLRVQAQRAEQQLRRFEQARQEAQKRLGELRRRTQVLEARLRQLEQEKRNLEGDIAVLGRASVAPALDEGLGRQLESLQRENADLWARLLEAQRELQQVKERNRVIAAGLERALRMSLLAEEVVLPGREQMALLEVVRRAENRVRLLGLRGMEVAELPELLNLGSGLLLARVRGVDPEGRVQVVIEYRAREQVFAEGEVLASTTLLLPASSGELRRKFNALTQVVESRLSGAGWIPEKLAQGGIPLEEFASLAAQLSGRRGGTRVGVVALKDLYPTEPPRLGLRILP</sequence>
<dbReference type="SUPFAM" id="SSF90257">
    <property type="entry name" value="Myosin rod fragments"/>
    <property type="match status" value="1"/>
</dbReference>
<comment type="caution">
    <text evidence="3">The sequence shown here is derived from an EMBL/GenBank/DDBJ whole genome shotgun (WGS) entry which is preliminary data.</text>
</comment>
<feature type="coiled-coil region" evidence="1">
    <location>
        <begin position="70"/>
        <end position="299"/>
    </location>
</feature>
<keyword evidence="2" id="KW-1133">Transmembrane helix</keyword>
<evidence type="ECO:0000256" key="1">
    <source>
        <dbReference type="SAM" id="Coils"/>
    </source>
</evidence>
<dbReference type="InterPro" id="IPR021435">
    <property type="entry name" value="DUF3084"/>
</dbReference>
<dbReference type="OrthoDB" id="30713at2"/>
<gene>
    <name evidence="3" type="primary">smc_1</name>
    <name evidence="3" type="ORF">Mlute_00273</name>
</gene>
<evidence type="ECO:0000313" key="3">
    <source>
        <dbReference type="EMBL" id="RIH89758.1"/>
    </source>
</evidence>
<keyword evidence="4" id="KW-1185">Reference proteome</keyword>
<keyword evidence="2" id="KW-0472">Membrane</keyword>
<keyword evidence="2" id="KW-0812">Transmembrane</keyword>
<accession>A0A399F0F2</accession>
<dbReference type="Pfam" id="PF11283">
    <property type="entry name" value="DUF3084"/>
    <property type="match status" value="1"/>
</dbReference>
<organism evidence="3 4">
    <name type="scientific">Meiothermus luteus</name>
    <dbReference type="NCBI Taxonomy" id="2026184"/>
    <lineage>
        <taxon>Bacteria</taxon>
        <taxon>Thermotogati</taxon>
        <taxon>Deinococcota</taxon>
        <taxon>Deinococci</taxon>
        <taxon>Thermales</taxon>
        <taxon>Thermaceae</taxon>
        <taxon>Meiothermus</taxon>
    </lineage>
</organism>
<evidence type="ECO:0000256" key="2">
    <source>
        <dbReference type="SAM" id="Phobius"/>
    </source>
</evidence>
<feature type="transmembrane region" description="Helical" evidence="2">
    <location>
        <begin position="42"/>
        <end position="67"/>
    </location>
</feature>
<proteinExistence type="predicted"/>
<evidence type="ECO:0000313" key="4">
    <source>
        <dbReference type="Proteomes" id="UP000265800"/>
    </source>
</evidence>
<keyword evidence="1" id="KW-0175">Coiled coil</keyword>
<dbReference type="AlphaFoldDB" id="A0A399F0F2"/>
<name>A0A399F0F2_9DEIN</name>
<protein>
    <submittedName>
        <fullName evidence="3">Chromosome partition protein Smc</fullName>
    </submittedName>
</protein>
<dbReference type="Proteomes" id="UP000265800">
    <property type="component" value="Unassembled WGS sequence"/>
</dbReference>
<dbReference type="EMBL" id="QWKZ01000004">
    <property type="protein sequence ID" value="RIH89758.1"/>
    <property type="molecule type" value="Genomic_DNA"/>
</dbReference>